<dbReference type="AlphaFoldDB" id="A0A806KAW5"/>
<evidence type="ECO:0000313" key="2">
    <source>
        <dbReference type="EMBL" id="AGS51704.1"/>
    </source>
</evidence>
<proteinExistence type="predicted"/>
<dbReference type="InterPro" id="IPR036844">
    <property type="entry name" value="Hint_dom_sf"/>
</dbReference>
<feature type="domain" description="Hint" evidence="1">
    <location>
        <begin position="69"/>
        <end position="169"/>
    </location>
</feature>
<accession>A0A806KAW5</accession>
<protein>
    <recommendedName>
        <fullName evidence="1">Hint domain-containing protein</fullName>
    </recommendedName>
</protein>
<dbReference type="Gene3D" id="2.170.16.10">
    <property type="entry name" value="Hedgehog/Intein (Hint) domain"/>
    <property type="match status" value="1"/>
</dbReference>
<evidence type="ECO:0000259" key="1">
    <source>
        <dbReference type="SMART" id="SM00306"/>
    </source>
</evidence>
<organism evidence="2">
    <name type="scientific">uncultured bacterium contig00032</name>
    <dbReference type="NCBI Taxonomy" id="1181521"/>
    <lineage>
        <taxon>Bacteria</taxon>
        <taxon>environmental samples</taxon>
    </lineage>
</organism>
<reference evidence="2" key="1">
    <citation type="submission" date="2012-03" db="EMBL/GenBank/DDBJ databases">
        <title>Functional metagenomics reveals considerable lignocellulase gene clusters in the gut microbiome of a wood-feeding higher termite.</title>
        <authorList>
            <person name="Liu N."/>
        </authorList>
    </citation>
    <scope>NUCLEOTIDE SEQUENCE</scope>
</reference>
<dbReference type="SUPFAM" id="SSF51294">
    <property type="entry name" value="Hedgehog/intein (Hint) domain"/>
    <property type="match status" value="1"/>
</dbReference>
<dbReference type="SMART" id="SM00306">
    <property type="entry name" value="HintN"/>
    <property type="match status" value="1"/>
</dbReference>
<dbReference type="EMBL" id="JQ844168">
    <property type="protein sequence ID" value="AGS51704.1"/>
    <property type="molecule type" value="Genomic_DNA"/>
</dbReference>
<sequence length="229" mass="24323">MSASSISMAVYKASYPSQPGAIAVFNASYPGATGSKAIHDASYPSQPGAVAIYDASYPNAPGALAVYRVGCFPASEPVHTCSDMYAPIGSLKTGDKIGSWDVEKKKMRCTAVTKIHKYTVNDILCFNKIMRVSASHPLMVMESVEKGIVIPAWKVAFDVKVGDCVVGTDGKLTAIKTKSRHWYNDGIEVLTLSTDDGVPFLVGNCVVRAENAQDGIGWANAPVTQKLAA</sequence>
<name>A0A806KAW5_9BACT</name>
<dbReference type="InterPro" id="IPR003587">
    <property type="entry name" value="Hint_dom_N"/>
</dbReference>